<dbReference type="Proteomes" id="UP000668060">
    <property type="component" value="Unassembled WGS sequence"/>
</dbReference>
<sequence>MRFYLSQVTRSSISKLYCFLFLALAIYERFAVKIHVYHYAAPGLDQVPVLWLDSYCGLSNSRSDDLVAFTTLYL</sequence>
<protein>
    <submittedName>
        <fullName evidence="1">Uncharacterized protein</fullName>
    </submittedName>
</protein>
<evidence type="ECO:0000313" key="2">
    <source>
        <dbReference type="Proteomes" id="UP000668060"/>
    </source>
</evidence>
<comment type="caution">
    <text evidence="1">The sequence shown here is derived from an EMBL/GenBank/DDBJ whole genome shotgun (WGS) entry which is preliminary data.</text>
</comment>
<organism evidence="1 2">
    <name type="scientific">Prochlorococcus marinus CUG1433</name>
    <dbReference type="NCBI Taxonomy" id="2774506"/>
    <lineage>
        <taxon>Bacteria</taxon>
        <taxon>Bacillati</taxon>
        <taxon>Cyanobacteriota</taxon>
        <taxon>Cyanophyceae</taxon>
        <taxon>Synechococcales</taxon>
        <taxon>Prochlorococcaceae</taxon>
        <taxon>Prochlorococcus</taxon>
    </lineage>
</organism>
<dbReference type="AlphaFoldDB" id="A0A9D9BWZ3"/>
<evidence type="ECO:0000313" key="1">
    <source>
        <dbReference type="EMBL" id="MBO6971646.1"/>
    </source>
</evidence>
<accession>A0A9D9BWZ3</accession>
<name>A0A9D9BWZ3_PROMR</name>
<gene>
    <name evidence="1" type="ORF">JJ842_06940</name>
</gene>
<reference evidence="1" key="1">
    <citation type="journal article" date="2021" name="Front. Mar. Sci.">
        <title>Genomes of Diverse Isolates of Prochlorococcus High-Light-Adapted Clade II in the Western Pacific Ocean.</title>
        <authorList>
            <person name="Yan W."/>
            <person name="Feng X."/>
            <person name="Zhang W."/>
            <person name="Nawaz M.Z."/>
            <person name="Luo T."/>
            <person name="Zhang R."/>
            <person name="Jiao N."/>
        </authorList>
    </citation>
    <scope>NUCLEOTIDE SEQUENCE</scope>
    <source>
        <strain evidence="1">CUG1433</strain>
    </source>
</reference>
<dbReference type="EMBL" id="JAEPLN010000001">
    <property type="protein sequence ID" value="MBO6971646.1"/>
    <property type="molecule type" value="Genomic_DNA"/>
</dbReference>
<proteinExistence type="predicted"/>